<evidence type="ECO:0000256" key="6">
    <source>
        <dbReference type="ARBA" id="ARBA00022777"/>
    </source>
</evidence>
<comment type="subcellular location">
    <subcellularLocation>
        <location evidence="1">Cytoplasm</location>
    </subcellularLocation>
</comment>
<accession>A0AAE3HI74</accession>
<dbReference type="InterPro" id="IPR001127">
    <property type="entry name" value="PTS_EIIA_1_perm"/>
</dbReference>
<sequence length="160" mass="17496">MFNFFKKKNTFSLISPMTGEIIAIGQVPDSVFAEKMVGDGLAIKPTEEIVVAPCDGKIIQIFPTKHAIGIETSEGIQILIHVGLDTVALNGRGFESFIQAGDDVKQGDKLLKIDLKLIQNYASSAISPIVITNMDKVEELSVEQGKVTRGESKIMDIYRK</sequence>
<evidence type="ECO:0000256" key="5">
    <source>
        <dbReference type="ARBA" id="ARBA00022683"/>
    </source>
</evidence>
<dbReference type="GO" id="GO:0005737">
    <property type="term" value="C:cytoplasm"/>
    <property type="evidence" value="ECO:0007669"/>
    <property type="project" value="UniProtKB-SubCell"/>
</dbReference>
<dbReference type="Gene3D" id="2.70.70.10">
    <property type="entry name" value="Glucose Permease (Domain IIA)"/>
    <property type="match status" value="1"/>
</dbReference>
<keyword evidence="5" id="KW-0598">Phosphotransferase system</keyword>
<keyword evidence="2" id="KW-0813">Transport</keyword>
<evidence type="ECO:0000313" key="8">
    <source>
        <dbReference type="EMBL" id="MCR1899593.1"/>
    </source>
</evidence>
<dbReference type="InterPro" id="IPR011055">
    <property type="entry name" value="Dup_hybrid_motif"/>
</dbReference>
<dbReference type="FunFam" id="2.70.70.10:FF:000001">
    <property type="entry name" value="PTS system glucose-specific IIA component"/>
    <property type="match status" value="1"/>
</dbReference>
<dbReference type="Pfam" id="PF00358">
    <property type="entry name" value="PTS_EIIA_1"/>
    <property type="match status" value="1"/>
</dbReference>
<name>A0AAE3HI74_9FIRM</name>
<reference evidence="8" key="1">
    <citation type="submission" date="2022-07" db="EMBL/GenBank/DDBJ databases">
        <title>Enhanced cultured diversity of the mouse gut microbiota enables custom-made synthetic communities.</title>
        <authorList>
            <person name="Afrizal A."/>
        </authorList>
    </citation>
    <scope>NUCLEOTIDE SEQUENCE</scope>
    <source>
        <strain evidence="8">DSM 28593</strain>
    </source>
</reference>
<dbReference type="SUPFAM" id="SSF51261">
    <property type="entry name" value="Duplicated hybrid motif"/>
    <property type="match status" value="1"/>
</dbReference>
<dbReference type="InterPro" id="IPR050890">
    <property type="entry name" value="PTS_EIIA_component"/>
</dbReference>
<feature type="domain" description="PTS EIIA type-1" evidence="7">
    <location>
        <begin position="29"/>
        <end position="133"/>
    </location>
</feature>
<organism evidence="8 9">
    <name type="scientific">Irregularibacter muris</name>
    <dbReference type="NCBI Taxonomy" id="1796619"/>
    <lineage>
        <taxon>Bacteria</taxon>
        <taxon>Bacillati</taxon>
        <taxon>Bacillota</taxon>
        <taxon>Clostridia</taxon>
        <taxon>Eubacteriales</taxon>
        <taxon>Eubacteriaceae</taxon>
        <taxon>Irregularibacter</taxon>
    </lineage>
</organism>
<dbReference type="NCBIfam" id="TIGR00830">
    <property type="entry name" value="PTBA"/>
    <property type="match status" value="1"/>
</dbReference>
<evidence type="ECO:0000259" key="7">
    <source>
        <dbReference type="PROSITE" id="PS51093"/>
    </source>
</evidence>
<keyword evidence="6" id="KW-0418">Kinase</keyword>
<proteinExistence type="predicted"/>
<dbReference type="PROSITE" id="PS00371">
    <property type="entry name" value="PTS_EIIA_TYPE_1_HIS"/>
    <property type="match status" value="1"/>
</dbReference>
<dbReference type="GO" id="GO:0009401">
    <property type="term" value="P:phosphoenolpyruvate-dependent sugar phosphotransferase system"/>
    <property type="evidence" value="ECO:0007669"/>
    <property type="project" value="UniProtKB-KW"/>
</dbReference>
<evidence type="ECO:0000256" key="3">
    <source>
        <dbReference type="ARBA" id="ARBA00022597"/>
    </source>
</evidence>
<dbReference type="PROSITE" id="PS51093">
    <property type="entry name" value="PTS_EIIA_TYPE_1"/>
    <property type="match status" value="1"/>
</dbReference>
<dbReference type="PANTHER" id="PTHR45008">
    <property type="entry name" value="PTS SYSTEM GLUCOSE-SPECIFIC EIIA COMPONENT"/>
    <property type="match status" value="1"/>
</dbReference>
<gene>
    <name evidence="8" type="ORF">NSA47_11460</name>
</gene>
<evidence type="ECO:0000256" key="4">
    <source>
        <dbReference type="ARBA" id="ARBA00022679"/>
    </source>
</evidence>
<evidence type="ECO:0000256" key="1">
    <source>
        <dbReference type="ARBA" id="ARBA00004496"/>
    </source>
</evidence>
<protein>
    <submittedName>
        <fullName evidence="8">PTS glucose transporter subunit IIA</fullName>
    </submittedName>
</protein>
<keyword evidence="3 8" id="KW-0762">Sugar transport</keyword>
<evidence type="ECO:0000313" key="9">
    <source>
        <dbReference type="Proteomes" id="UP001205748"/>
    </source>
</evidence>
<evidence type="ECO:0000256" key="2">
    <source>
        <dbReference type="ARBA" id="ARBA00022448"/>
    </source>
</evidence>
<dbReference type="RefSeq" id="WP_257532115.1">
    <property type="nucleotide sequence ID" value="NZ_JANKAS010000011.1"/>
</dbReference>
<dbReference type="GO" id="GO:0016301">
    <property type="term" value="F:kinase activity"/>
    <property type="evidence" value="ECO:0007669"/>
    <property type="project" value="UniProtKB-KW"/>
</dbReference>
<dbReference type="AlphaFoldDB" id="A0AAE3HI74"/>
<keyword evidence="4" id="KW-0808">Transferase</keyword>
<keyword evidence="9" id="KW-1185">Reference proteome</keyword>
<dbReference type="EMBL" id="JANKAS010000011">
    <property type="protein sequence ID" value="MCR1899593.1"/>
    <property type="molecule type" value="Genomic_DNA"/>
</dbReference>
<comment type="caution">
    <text evidence="8">The sequence shown here is derived from an EMBL/GenBank/DDBJ whole genome shotgun (WGS) entry which is preliminary data.</text>
</comment>
<dbReference type="PANTHER" id="PTHR45008:SF1">
    <property type="entry name" value="PTS SYSTEM GLUCOSE-SPECIFIC EIIA COMPONENT"/>
    <property type="match status" value="1"/>
</dbReference>
<dbReference type="Proteomes" id="UP001205748">
    <property type="component" value="Unassembled WGS sequence"/>
</dbReference>